<evidence type="ECO:0000313" key="2">
    <source>
        <dbReference type="EMBL" id="MWB93791.1"/>
    </source>
</evidence>
<keyword evidence="1" id="KW-1133">Transmembrane helix</keyword>
<feature type="transmembrane region" description="Helical" evidence="1">
    <location>
        <begin position="66"/>
        <end position="85"/>
    </location>
</feature>
<dbReference type="RefSeq" id="WP_160373710.1">
    <property type="nucleotide sequence ID" value="NZ_WSTB01000002.1"/>
</dbReference>
<proteinExistence type="predicted"/>
<keyword evidence="1" id="KW-0472">Membrane</keyword>
<dbReference type="AlphaFoldDB" id="A0A6I4NHY8"/>
<dbReference type="Proteomes" id="UP000471501">
    <property type="component" value="Unassembled WGS sequence"/>
</dbReference>
<dbReference type="Pfam" id="PF06961">
    <property type="entry name" value="DUF1294"/>
    <property type="match status" value="1"/>
</dbReference>
<evidence type="ECO:0000313" key="3">
    <source>
        <dbReference type="Proteomes" id="UP000471501"/>
    </source>
</evidence>
<name>A0A6I4NHY8_9FLAO</name>
<sequence length="89" mass="10104">MKILLLYFLIVNVAAFAFAGYDKNLAIRNKRRIPEKALFFLAAIGGSIGLLLAMFVFRHKTSKSSFIVKFFGIFLIQSIVIYLKLSDKI</sequence>
<feature type="transmembrane region" description="Helical" evidence="1">
    <location>
        <begin position="38"/>
        <end position="57"/>
    </location>
</feature>
<organism evidence="2 3">
    <name type="scientific">Flavobacterium hydrocarbonoxydans</name>
    <dbReference type="NCBI Taxonomy" id="2683249"/>
    <lineage>
        <taxon>Bacteria</taxon>
        <taxon>Pseudomonadati</taxon>
        <taxon>Bacteroidota</taxon>
        <taxon>Flavobacteriia</taxon>
        <taxon>Flavobacteriales</taxon>
        <taxon>Flavobacteriaceae</taxon>
        <taxon>Flavobacterium</taxon>
    </lineage>
</organism>
<comment type="caution">
    <text evidence="2">The sequence shown here is derived from an EMBL/GenBank/DDBJ whole genome shotgun (WGS) entry which is preliminary data.</text>
</comment>
<keyword evidence="1" id="KW-0812">Transmembrane</keyword>
<accession>A0A6I4NHY8</accession>
<gene>
    <name evidence="2" type="ORF">GON26_05425</name>
</gene>
<dbReference type="InterPro" id="IPR010718">
    <property type="entry name" value="DUF1294"/>
</dbReference>
<protein>
    <submittedName>
        <fullName evidence="2">DUF1294 domain-containing protein</fullName>
    </submittedName>
</protein>
<keyword evidence="3" id="KW-1185">Reference proteome</keyword>
<reference evidence="2 3" key="1">
    <citation type="submission" date="2019-12" db="EMBL/GenBank/DDBJ databases">
        <authorList>
            <person name="Kim Y.S."/>
        </authorList>
    </citation>
    <scope>NUCLEOTIDE SEQUENCE [LARGE SCALE GENOMIC DNA]</scope>
    <source>
        <strain evidence="2 3">GA093</strain>
    </source>
</reference>
<evidence type="ECO:0000256" key="1">
    <source>
        <dbReference type="SAM" id="Phobius"/>
    </source>
</evidence>
<dbReference type="EMBL" id="WSTB01000002">
    <property type="protein sequence ID" value="MWB93791.1"/>
    <property type="molecule type" value="Genomic_DNA"/>
</dbReference>